<evidence type="ECO:0000313" key="1">
    <source>
        <dbReference type="EMBL" id="KKL51082.1"/>
    </source>
</evidence>
<dbReference type="EMBL" id="LAZR01032367">
    <property type="protein sequence ID" value="KKL51082.1"/>
    <property type="molecule type" value="Genomic_DNA"/>
</dbReference>
<proteinExistence type="predicted"/>
<organism evidence="1">
    <name type="scientific">marine sediment metagenome</name>
    <dbReference type="NCBI Taxonomy" id="412755"/>
    <lineage>
        <taxon>unclassified sequences</taxon>
        <taxon>metagenomes</taxon>
        <taxon>ecological metagenomes</taxon>
    </lineage>
</organism>
<name>A0A0F9FJ00_9ZZZZ</name>
<sequence>MKPERVEEIRKELLRVYHDKSPPVVYQGLFEELFDLIAFYKKMWEALEFYGDEDNHDVVNPAGLVDDCYASVASCDRGEMARKALGEEEHD</sequence>
<comment type="caution">
    <text evidence="1">The sequence shown here is derived from an EMBL/GenBank/DDBJ whole genome shotgun (WGS) entry which is preliminary data.</text>
</comment>
<accession>A0A0F9FJ00</accession>
<dbReference type="AlphaFoldDB" id="A0A0F9FJ00"/>
<gene>
    <name evidence="1" type="ORF">LCGC14_2299040</name>
</gene>
<reference evidence="1" key="1">
    <citation type="journal article" date="2015" name="Nature">
        <title>Complex archaea that bridge the gap between prokaryotes and eukaryotes.</title>
        <authorList>
            <person name="Spang A."/>
            <person name="Saw J.H."/>
            <person name="Jorgensen S.L."/>
            <person name="Zaremba-Niedzwiedzka K."/>
            <person name="Martijn J."/>
            <person name="Lind A.E."/>
            <person name="van Eijk R."/>
            <person name="Schleper C."/>
            <person name="Guy L."/>
            <person name="Ettema T.J."/>
        </authorList>
    </citation>
    <scope>NUCLEOTIDE SEQUENCE</scope>
</reference>
<protein>
    <submittedName>
        <fullName evidence="1">Uncharacterized protein</fullName>
    </submittedName>
</protein>